<dbReference type="EMBL" id="JAHQIW010005374">
    <property type="protein sequence ID" value="KAJ1365850.1"/>
    <property type="molecule type" value="Genomic_DNA"/>
</dbReference>
<dbReference type="AlphaFoldDB" id="A0AAD5MWI6"/>
<protein>
    <submittedName>
        <fullName evidence="1">Uncharacterized protein</fullName>
    </submittedName>
</protein>
<reference evidence="1" key="1">
    <citation type="submission" date="2021-06" db="EMBL/GenBank/DDBJ databases">
        <title>Parelaphostrongylus tenuis whole genome reference sequence.</title>
        <authorList>
            <person name="Garwood T.J."/>
            <person name="Larsen P.A."/>
            <person name="Fountain-Jones N.M."/>
            <person name="Garbe J.R."/>
            <person name="Macchietto M.G."/>
            <person name="Kania S.A."/>
            <person name="Gerhold R.W."/>
            <person name="Richards J.E."/>
            <person name="Wolf T.M."/>
        </authorList>
    </citation>
    <scope>NUCLEOTIDE SEQUENCE</scope>
    <source>
        <strain evidence="1">MNPRO001-30</strain>
        <tissue evidence="1">Meninges</tissue>
    </source>
</reference>
<evidence type="ECO:0000313" key="2">
    <source>
        <dbReference type="Proteomes" id="UP001196413"/>
    </source>
</evidence>
<keyword evidence="2" id="KW-1185">Reference proteome</keyword>
<gene>
    <name evidence="1" type="ORF">KIN20_026299</name>
</gene>
<sequence>MENLLNNSELEQNITKASLKTCSYLLSTAEFALNNGLPICLASAWSSKAKNSSTAAEGISNGTRCLGCGINLRNRRCFDLKIEEVNNALTIMGICCGCKQKYYCGEMQLPSCSDQSRVEADYVSDTSISLDRTFDERSIRASSTPLLKSKKVSTMMSPRISNSGIKAKRDRKRRGSALERLLKEEESETDHSLSGFLNMVAKY</sequence>
<dbReference type="Proteomes" id="UP001196413">
    <property type="component" value="Unassembled WGS sequence"/>
</dbReference>
<proteinExistence type="predicted"/>
<evidence type="ECO:0000313" key="1">
    <source>
        <dbReference type="EMBL" id="KAJ1365850.1"/>
    </source>
</evidence>
<accession>A0AAD5MWI6</accession>
<organism evidence="1 2">
    <name type="scientific">Parelaphostrongylus tenuis</name>
    <name type="common">Meningeal worm</name>
    <dbReference type="NCBI Taxonomy" id="148309"/>
    <lineage>
        <taxon>Eukaryota</taxon>
        <taxon>Metazoa</taxon>
        <taxon>Ecdysozoa</taxon>
        <taxon>Nematoda</taxon>
        <taxon>Chromadorea</taxon>
        <taxon>Rhabditida</taxon>
        <taxon>Rhabditina</taxon>
        <taxon>Rhabditomorpha</taxon>
        <taxon>Strongyloidea</taxon>
        <taxon>Metastrongylidae</taxon>
        <taxon>Parelaphostrongylus</taxon>
    </lineage>
</organism>
<name>A0AAD5MWI6_PARTN</name>
<comment type="caution">
    <text evidence="1">The sequence shown here is derived from an EMBL/GenBank/DDBJ whole genome shotgun (WGS) entry which is preliminary data.</text>
</comment>